<comment type="similarity">
    <text evidence="3">Belongs to the glycosyl hydrolase 51 family.</text>
</comment>
<dbReference type="GO" id="GO:0000272">
    <property type="term" value="P:polysaccharide catabolic process"/>
    <property type="evidence" value="ECO:0007669"/>
    <property type="project" value="TreeGrafter"/>
</dbReference>
<dbReference type="EMBL" id="CP010978">
    <property type="protein sequence ID" value="AJQ27988.1"/>
    <property type="molecule type" value="Genomic_DNA"/>
</dbReference>
<comment type="catalytic activity">
    <reaction evidence="1">
        <text>Hydrolysis of terminal non-reducing alpha-L-arabinofuranoside residues in alpha-L-arabinosides.</text>
        <dbReference type="EC" id="3.2.1.55"/>
    </reaction>
</comment>
<dbReference type="OrthoDB" id="9758333at2"/>
<sequence>MKKAKCIVDKDYIIGEVEPKLYGSFIEHLGRSVYSGIYEPSHPTADEHGFRQDVLELVRDLSVPIIRYPGGNFVSGYTWTDGIGPVEDRPKRLDYAWLSIESNKIGIDEFMDWCKKVGTEPMAAVNLGTGTPQDAGYMIEYCNHSSGTYWSDLRIKNGHKDPHNIKVWCLGNEMDGPWQTCGLSAEDYGKKAREAAKIMKWIDPSIELVACGSSSPWMATYPEWDRVVLEHTYEHIDYISLHRYYENEGSIENFLASFADMNDFIKTVAATADYVKAKVRSKKTMKLSFDEWNVWYIKKQIRFPWMEAPPILEDQYSLLDALVFGGMLCTLLNNCDRVRMACLAQLVNVIAPIFTEKGGRVLKQTIYYPFQQVSMYGRGTALKTLTSSETFETTLYGNVPFVQTAATYNENDGSITVFALQCDVQEDAEFSIDLRSFGNVKMVEHLIMDGPDLFAKNTFEAPETVIPRKVAVDEANDGNIFKTTLSKLSWNVYRFAKR</sequence>
<organism evidence="10 11">
    <name type="scientific">Pelosinus fermentans JBW45</name>
    <dbReference type="NCBI Taxonomy" id="1192197"/>
    <lineage>
        <taxon>Bacteria</taxon>
        <taxon>Bacillati</taxon>
        <taxon>Bacillota</taxon>
        <taxon>Negativicutes</taxon>
        <taxon>Selenomonadales</taxon>
        <taxon>Sporomusaceae</taxon>
        <taxon>Pelosinus</taxon>
    </lineage>
</organism>
<dbReference type="Pfam" id="PF22848">
    <property type="entry name" value="ASD1_dom"/>
    <property type="match status" value="1"/>
</dbReference>
<protein>
    <recommendedName>
        <fullName evidence="5">non-reducing end alpha-L-arabinofuranosidase</fullName>
        <ecNumber evidence="5">3.2.1.55</ecNumber>
    </recommendedName>
</protein>
<evidence type="ECO:0000256" key="1">
    <source>
        <dbReference type="ARBA" id="ARBA00001462"/>
    </source>
</evidence>
<dbReference type="Pfam" id="PF06964">
    <property type="entry name" value="Alpha-L-AF_C"/>
    <property type="match status" value="1"/>
</dbReference>
<dbReference type="RefSeq" id="WP_007955254.1">
    <property type="nucleotide sequence ID" value="NZ_CP010978.1"/>
</dbReference>
<dbReference type="PANTHER" id="PTHR43576:SF3">
    <property type="entry name" value="ALPHA-L-ARABINOFURANOSIDASE C"/>
    <property type="match status" value="1"/>
</dbReference>
<reference evidence="10 11" key="1">
    <citation type="journal article" date="2015" name="Genome Announc.">
        <title>Complete Genome Sequence of Pelosinus fermentans JBW45, a Member of a Remarkably Competitive Group of Negativicutes in the Firmicutes Phylum.</title>
        <authorList>
            <person name="De Leon K.B."/>
            <person name="Utturkar S.M."/>
            <person name="Camilleri L.B."/>
            <person name="Elias D.A."/>
            <person name="Arkin A.P."/>
            <person name="Fields M.W."/>
            <person name="Brown S.D."/>
            <person name="Wall J.D."/>
        </authorList>
    </citation>
    <scope>NUCLEOTIDE SEQUENCE [LARGE SCALE GENOMIC DNA]</scope>
    <source>
        <strain evidence="10 11">JBW45</strain>
    </source>
</reference>
<dbReference type="Gene3D" id="2.60.40.1180">
    <property type="entry name" value="Golgi alpha-mannosidase II"/>
    <property type="match status" value="1"/>
</dbReference>
<dbReference type="AlphaFoldDB" id="I8TXC2"/>
<evidence type="ECO:0000256" key="5">
    <source>
        <dbReference type="ARBA" id="ARBA00012670"/>
    </source>
</evidence>
<evidence type="ECO:0000256" key="4">
    <source>
        <dbReference type="ARBA" id="ARBA00011165"/>
    </source>
</evidence>
<name>I8TXC2_9FIRM</name>
<dbReference type="InterPro" id="IPR013780">
    <property type="entry name" value="Glyco_hydro_b"/>
</dbReference>
<comment type="subunit">
    <text evidence="4">Homohexamer; trimer of dimers.</text>
</comment>
<proteinExistence type="inferred from homology"/>
<dbReference type="SUPFAM" id="SSF51011">
    <property type="entry name" value="Glycosyl hydrolase domain"/>
    <property type="match status" value="1"/>
</dbReference>
<evidence type="ECO:0000256" key="7">
    <source>
        <dbReference type="ARBA" id="ARBA00023277"/>
    </source>
</evidence>
<dbReference type="HOGENOM" id="CLU_017810_1_1_9"/>
<dbReference type="PANTHER" id="PTHR43576">
    <property type="entry name" value="ALPHA-L-ARABINOFURANOSIDASE C-RELATED"/>
    <property type="match status" value="1"/>
</dbReference>
<evidence type="ECO:0000256" key="2">
    <source>
        <dbReference type="ARBA" id="ARBA00004881"/>
    </source>
</evidence>
<dbReference type="KEGG" id="pft:JBW_02644"/>
<keyword evidence="6" id="KW-0378">Hydrolase</keyword>
<evidence type="ECO:0000256" key="3">
    <source>
        <dbReference type="ARBA" id="ARBA00007186"/>
    </source>
</evidence>
<dbReference type="EC" id="3.2.1.55" evidence="5"/>
<feature type="domain" description="Alpha-L-arabinofuranosidase C-terminal" evidence="9">
    <location>
        <begin position="290"/>
        <end position="489"/>
    </location>
</feature>
<dbReference type="GO" id="GO:0046556">
    <property type="term" value="F:alpha-L-arabinofuranosidase activity"/>
    <property type="evidence" value="ECO:0007669"/>
    <property type="project" value="UniProtKB-EC"/>
</dbReference>
<gene>
    <name evidence="10" type="ORF">JBW_02644</name>
</gene>
<keyword evidence="7" id="KW-0119">Carbohydrate metabolism</keyword>
<dbReference type="Gene3D" id="3.20.20.80">
    <property type="entry name" value="Glycosidases"/>
    <property type="match status" value="1"/>
</dbReference>
<evidence type="ECO:0000256" key="8">
    <source>
        <dbReference type="ARBA" id="ARBA00023295"/>
    </source>
</evidence>
<dbReference type="SUPFAM" id="SSF51445">
    <property type="entry name" value="(Trans)glycosidases"/>
    <property type="match status" value="1"/>
</dbReference>
<evidence type="ECO:0000313" key="11">
    <source>
        <dbReference type="Proteomes" id="UP000005361"/>
    </source>
</evidence>
<dbReference type="Proteomes" id="UP000005361">
    <property type="component" value="Chromosome"/>
</dbReference>
<dbReference type="InterPro" id="IPR010720">
    <property type="entry name" value="Alpha-L-AF_C"/>
</dbReference>
<evidence type="ECO:0000313" key="10">
    <source>
        <dbReference type="EMBL" id="AJQ27988.1"/>
    </source>
</evidence>
<comment type="pathway">
    <text evidence="2">Glycan metabolism.</text>
</comment>
<evidence type="ECO:0000256" key="6">
    <source>
        <dbReference type="ARBA" id="ARBA00022801"/>
    </source>
</evidence>
<dbReference type="InterPro" id="IPR017853">
    <property type="entry name" value="GH"/>
</dbReference>
<reference evidence="11" key="2">
    <citation type="submission" date="2015-02" db="EMBL/GenBank/DDBJ databases">
        <title>Complete Genome Sequence of Pelosinus fermentans JBW45.</title>
        <authorList>
            <person name="De Leon K.B."/>
            <person name="Utturkar S.M."/>
            <person name="Camilleri L.B."/>
            <person name="Arkin A.P."/>
            <person name="Fields M.W."/>
            <person name="Brown S.D."/>
            <person name="Wall J.D."/>
        </authorList>
    </citation>
    <scope>NUCLEOTIDE SEQUENCE [LARGE SCALE GENOMIC DNA]</scope>
    <source>
        <strain evidence="11">JBW45</strain>
    </source>
</reference>
<keyword evidence="8" id="KW-0326">Glycosidase</keyword>
<dbReference type="STRING" id="1192197.JBW_02644"/>
<evidence type="ECO:0000259" key="9">
    <source>
        <dbReference type="SMART" id="SM00813"/>
    </source>
</evidence>
<dbReference type="GO" id="GO:0046373">
    <property type="term" value="P:L-arabinose metabolic process"/>
    <property type="evidence" value="ECO:0007669"/>
    <property type="project" value="InterPro"/>
</dbReference>
<dbReference type="SMART" id="SM00813">
    <property type="entry name" value="Alpha-L-AF_C"/>
    <property type="match status" value="1"/>
</dbReference>
<accession>I8TXC2</accession>
<dbReference type="InterPro" id="IPR055235">
    <property type="entry name" value="ASD1_cat"/>
</dbReference>